<keyword evidence="12" id="KW-1185">Reference proteome</keyword>
<keyword evidence="5 8" id="KW-0812">Transmembrane</keyword>
<evidence type="ECO:0000256" key="7">
    <source>
        <dbReference type="ARBA" id="ARBA00023136"/>
    </source>
</evidence>
<proteinExistence type="inferred from homology"/>
<dbReference type="PANTHER" id="PTHR30489">
    <property type="entry name" value="LIPOPROTEIN-RELEASING SYSTEM TRANSMEMBRANE PROTEIN LOLE"/>
    <property type="match status" value="1"/>
</dbReference>
<gene>
    <name evidence="11" type="primary">lolC</name>
    <name evidence="11" type="ORF">CleRT_09890</name>
</gene>
<dbReference type="InterPro" id="IPR003838">
    <property type="entry name" value="ABC3_permease_C"/>
</dbReference>
<feature type="transmembrane region" description="Helical" evidence="8">
    <location>
        <begin position="380"/>
        <end position="403"/>
    </location>
</feature>
<dbReference type="NCBIfam" id="TIGR02212">
    <property type="entry name" value="lolCE"/>
    <property type="match status" value="1"/>
</dbReference>
<evidence type="ECO:0000256" key="2">
    <source>
        <dbReference type="ARBA" id="ARBA00005236"/>
    </source>
</evidence>
<evidence type="ECO:0000259" key="9">
    <source>
        <dbReference type="Pfam" id="PF02687"/>
    </source>
</evidence>
<evidence type="ECO:0000256" key="1">
    <source>
        <dbReference type="ARBA" id="ARBA00004651"/>
    </source>
</evidence>
<dbReference type="Pfam" id="PF02687">
    <property type="entry name" value="FtsX"/>
    <property type="match status" value="1"/>
</dbReference>
<evidence type="ECO:0000313" key="12">
    <source>
        <dbReference type="Proteomes" id="UP000063965"/>
    </source>
</evidence>
<evidence type="ECO:0000256" key="8">
    <source>
        <dbReference type="SAM" id="Phobius"/>
    </source>
</evidence>
<dbReference type="InterPro" id="IPR025857">
    <property type="entry name" value="MacB_PCD"/>
</dbReference>
<feature type="domain" description="ABC3 transporter permease C-terminal" evidence="9">
    <location>
        <begin position="274"/>
        <end position="407"/>
    </location>
</feature>
<dbReference type="EMBL" id="CP011126">
    <property type="protein sequence ID" value="AKQ33690.1"/>
    <property type="molecule type" value="Genomic_DNA"/>
</dbReference>
<keyword evidence="11" id="KW-0449">Lipoprotein</keyword>
<keyword evidence="7 8" id="KW-0472">Membrane</keyword>
<organism evidence="11 12">
    <name type="scientific">Candidatus Coxiella mudrowiae</name>
    <dbReference type="NCBI Taxonomy" id="2054173"/>
    <lineage>
        <taxon>Bacteria</taxon>
        <taxon>Pseudomonadati</taxon>
        <taxon>Pseudomonadota</taxon>
        <taxon>Gammaproteobacteria</taxon>
        <taxon>Legionellales</taxon>
        <taxon>Coxiellaceae</taxon>
        <taxon>Coxiella</taxon>
    </lineage>
</organism>
<sequence>MIRPFALYVGLRYTRAKRRNHFISFISLASMLGIALGVAVLIVVLSVMNGFDYQIRTQFFAIAPEVTILSDQDISKTWPTLQKTINANTNIIASAPFVTGMGMLSNKGVVSGVNVLGILSSQEMEVSKLDQKMVQGHLNSLVAGNYNIILGKKLANQLGLSLGNKVNLFTPQATTTLLGVFPQFRRFTVSGIFSVKGGFDFDTGIAYINMIDAMKLFPQGRSGLHVKIKNIYQAGVVSRELQNALTNGFMVTNWTEQFGSFFNAIAMEKTIMFVILLLIVAVAVFNLVSTLVMVVNDKRADIAILRTLGASPRIIMSIFVIQGAIVGLIGTLIGIIGGVILAWNTTAIVNFVQNLFHIQFLKSSVFFVNFLPSRLQWLDVLNISVIALVLSLIATIYPALIAFRTEPAEALRYE</sequence>
<keyword evidence="6 8" id="KW-1133">Transmembrane helix</keyword>
<evidence type="ECO:0000256" key="4">
    <source>
        <dbReference type="ARBA" id="ARBA00022475"/>
    </source>
</evidence>
<evidence type="ECO:0000256" key="3">
    <source>
        <dbReference type="ARBA" id="ARBA00022448"/>
    </source>
</evidence>
<reference evidence="11 12" key="1">
    <citation type="journal article" date="2015" name="Genome Biol. Evol.">
        <title>Distinctive Genome Reduction Rates Revealed by Genomic Analyses of Two Coxiella-Like Endosymbionts in Ticks.</title>
        <authorList>
            <person name="Gottlieb Y."/>
            <person name="Lalzar I."/>
            <person name="Klasson L."/>
        </authorList>
    </citation>
    <scope>NUCLEOTIDE SEQUENCE [LARGE SCALE GENOMIC DNA]</scope>
    <source>
        <strain evidence="11 12">CRt</strain>
    </source>
</reference>
<feature type="transmembrane region" description="Helical" evidence="8">
    <location>
        <begin position="271"/>
        <end position="294"/>
    </location>
</feature>
<name>A0ABM5UUQ6_9COXI</name>
<dbReference type="Pfam" id="PF12704">
    <property type="entry name" value="MacB_PCD"/>
    <property type="match status" value="1"/>
</dbReference>
<protein>
    <submittedName>
        <fullName evidence="11">Lipoprotein releasing system transmembrane protein</fullName>
    </submittedName>
</protein>
<accession>A0ABM5UUQ6</accession>
<dbReference type="InterPro" id="IPR011925">
    <property type="entry name" value="LolCE_TM"/>
</dbReference>
<feature type="transmembrane region" description="Helical" evidence="8">
    <location>
        <begin position="314"/>
        <end position="343"/>
    </location>
</feature>
<comment type="similarity">
    <text evidence="2">Belongs to the ABC-4 integral membrane protein family. LolC/E subfamily.</text>
</comment>
<dbReference type="RefSeq" id="WP_048875313.1">
    <property type="nucleotide sequence ID" value="NZ_CP011126.1"/>
</dbReference>
<dbReference type="InterPro" id="IPR051447">
    <property type="entry name" value="Lipoprotein-release_system"/>
</dbReference>
<dbReference type="PANTHER" id="PTHR30489:SF0">
    <property type="entry name" value="LIPOPROTEIN-RELEASING SYSTEM TRANSMEMBRANE PROTEIN LOLE"/>
    <property type="match status" value="1"/>
</dbReference>
<feature type="transmembrane region" description="Helical" evidence="8">
    <location>
        <begin position="21"/>
        <end position="48"/>
    </location>
</feature>
<evidence type="ECO:0000313" key="11">
    <source>
        <dbReference type="EMBL" id="AKQ33690.1"/>
    </source>
</evidence>
<evidence type="ECO:0000256" key="6">
    <source>
        <dbReference type="ARBA" id="ARBA00022989"/>
    </source>
</evidence>
<keyword evidence="3" id="KW-0813">Transport</keyword>
<feature type="domain" description="MacB-like periplasmic core" evidence="10">
    <location>
        <begin position="27"/>
        <end position="242"/>
    </location>
</feature>
<comment type="subcellular location">
    <subcellularLocation>
        <location evidence="1">Cell membrane</location>
        <topology evidence="1">Multi-pass membrane protein</topology>
    </subcellularLocation>
</comment>
<evidence type="ECO:0000256" key="5">
    <source>
        <dbReference type="ARBA" id="ARBA00022692"/>
    </source>
</evidence>
<keyword evidence="4" id="KW-1003">Cell membrane</keyword>
<dbReference type="Proteomes" id="UP000063965">
    <property type="component" value="Chromosome"/>
</dbReference>
<evidence type="ECO:0000259" key="10">
    <source>
        <dbReference type="Pfam" id="PF12704"/>
    </source>
</evidence>